<evidence type="ECO:0000256" key="3">
    <source>
        <dbReference type="SAM" id="MobiDB-lite"/>
    </source>
</evidence>
<keyword evidence="4" id="KW-0449">Lipoprotein</keyword>
<organism evidence="4 5">
    <name type="scientific">Candidatus Nitrospira allomarina</name>
    <dbReference type="NCBI Taxonomy" id="3020900"/>
    <lineage>
        <taxon>Bacteria</taxon>
        <taxon>Pseudomonadati</taxon>
        <taxon>Nitrospirota</taxon>
        <taxon>Nitrospiria</taxon>
        <taxon>Nitrospirales</taxon>
        <taxon>Nitrospiraceae</taxon>
        <taxon>Nitrospira</taxon>
    </lineage>
</organism>
<dbReference type="InterPro" id="IPR007428">
    <property type="entry name" value="MlaA"/>
</dbReference>
<evidence type="ECO:0000313" key="4">
    <source>
        <dbReference type="EMBL" id="WNM58899.1"/>
    </source>
</evidence>
<dbReference type="PROSITE" id="PS51257">
    <property type="entry name" value="PROKAR_LIPOPROTEIN"/>
    <property type="match status" value="1"/>
</dbReference>
<dbReference type="Pfam" id="PF04333">
    <property type="entry name" value="MlaA"/>
    <property type="match status" value="1"/>
</dbReference>
<comment type="similarity">
    <text evidence="1">Belongs to the MlaA family.</text>
</comment>
<dbReference type="PANTHER" id="PTHR30035">
    <property type="entry name" value="LIPOPROTEIN VACJ-RELATED"/>
    <property type="match status" value="1"/>
</dbReference>
<dbReference type="RefSeq" id="WP_312645371.1">
    <property type="nucleotide sequence ID" value="NZ_CP116967.1"/>
</dbReference>
<keyword evidence="2" id="KW-0732">Signal</keyword>
<evidence type="ECO:0000313" key="5">
    <source>
        <dbReference type="Proteomes" id="UP001302719"/>
    </source>
</evidence>
<dbReference type="GO" id="GO:0120010">
    <property type="term" value="P:intermembrane phospholipid transfer"/>
    <property type="evidence" value="ECO:0007669"/>
    <property type="project" value="TreeGrafter"/>
</dbReference>
<keyword evidence="5" id="KW-1185">Reference proteome</keyword>
<name>A0AA96GBB5_9BACT</name>
<protein>
    <submittedName>
        <fullName evidence="4">VacJ family lipoprotein</fullName>
    </submittedName>
</protein>
<accession>A0AA96GBB5</accession>
<feature type="compositionally biased region" description="Acidic residues" evidence="3">
    <location>
        <begin position="48"/>
        <end position="67"/>
    </location>
</feature>
<dbReference type="GO" id="GO:0016020">
    <property type="term" value="C:membrane"/>
    <property type="evidence" value="ECO:0007669"/>
    <property type="project" value="InterPro"/>
</dbReference>
<dbReference type="Proteomes" id="UP001302719">
    <property type="component" value="Chromosome"/>
</dbReference>
<dbReference type="KEGG" id="nall:PP769_03795"/>
<dbReference type="PANTHER" id="PTHR30035:SF3">
    <property type="entry name" value="INTERMEMBRANE PHOSPHOLIPID TRANSPORT SYSTEM LIPOPROTEIN MLAA"/>
    <property type="match status" value="1"/>
</dbReference>
<feature type="region of interest" description="Disordered" evidence="3">
    <location>
        <begin position="48"/>
        <end position="74"/>
    </location>
</feature>
<evidence type="ECO:0000256" key="1">
    <source>
        <dbReference type="ARBA" id="ARBA00010634"/>
    </source>
</evidence>
<reference evidence="4 5" key="1">
    <citation type="submission" date="2023-01" db="EMBL/GenBank/DDBJ databases">
        <title>Cultivation and genomic characterization of new, ubiquitous marine nitrite-oxidizing bacteria from the Nitrospirales.</title>
        <authorList>
            <person name="Mueller A.J."/>
            <person name="Daebeler A."/>
            <person name="Herbold C.W."/>
            <person name="Kirkegaard R.H."/>
            <person name="Daims H."/>
        </authorList>
    </citation>
    <scope>NUCLEOTIDE SEQUENCE [LARGE SCALE GENOMIC DNA]</scope>
    <source>
        <strain evidence="4 5">VA</strain>
    </source>
</reference>
<dbReference type="AlphaFoldDB" id="A0AA96GBB5"/>
<evidence type="ECO:0000256" key="2">
    <source>
        <dbReference type="ARBA" id="ARBA00022729"/>
    </source>
</evidence>
<proteinExistence type="inferred from homology"/>
<gene>
    <name evidence="4" type="ORF">PP769_03795</name>
</gene>
<dbReference type="EMBL" id="CP116967">
    <property type="protein sequence ID" value="WNM58899.1"/>
    <property type="molecule type" value="Genomic_DNA"/>
</dbReference>
<dbReference type="PRINTS" id="PR01805">
    <property type="entry name" value="VACJLIPOPROT"/>
</dbReference>
<sequence length="289" mass="32075">MRLSIWVILCLAVGLGGCAGKSKSTKTQDGMETGPDIQIAEFEEGLNAEGEEEGDDNEFFDPFDESGDSQNKDYDPFEPVNSAVFEFNYRLDKYVVKPVAKVYNFFIPPDVQQSFSNVFQNIRFVPRLLNNLFQAKFQGAGIELSRFLINSTLGVGGLFDPAGIMFELETPQEDLGQTLGTYGVPPGPFLMIPLLGPFTLRDGIGFIGDSFLDPFNWLVLPFIEIADAPRLVQHDMTVTFSRLGMVAGETVNLRALTLEKFQGVEEGTLDLYGAVRNGYLQQRLKAIQE</sequence>